<dbReference type="Proteomes" id="UP000030528">
    <property type="component" value="Unassembled WGS sequence"/>
</dbReference>
<dbReference type="GO" id="GO:0005737">
    <property type="term" value="C:cytoplasm"/>
    <property type="evidence" value="ECO:0007669"/>
    <property type="project" value="TreeGrafter"/>
</dbReference>
<dbReference type="AlphaFoldDB" id="A0A0A5GCC3"/>
<organism evidence="4 5">
    <name type="scientific">Pontibacillus halophilus JSM 076056 = DSM 19796</name>
    <dbReference type="NCBI Taxonomy" id="1385510"/>
    <lineage>
        <taxon>Bacteria</taxon>
        <taxon>Bacillati</taxon>
        <taxon>Bacillota</taxon>
        <taxon>Bacilli</taxon>
        <taxon>Bacillales</taxon>
        <taxon>Bacillaceae</taxon>
        <taxon>Pontibacillus</taxon>
    </lineage>
</organism>
<dbReference type="PANTHER" id="PTHR11845">
    <property type="entry name" value="5'-DEOXYNUCLEOTIDASE HDDC2"/>
    <property type="match status" value="1"/>
</dbReference>
<dbReference type="EMBL" id="AVPE01000025">
    <property type="protein sequence ID" value="KGX88760.1"/>
    <property type="molecule type" value="Genomic_DNA"/>
</dbReference>
<accession>A0A0A5GCC3</accession>
<keyword evidence="5" id="KW-1185">Reference proteome</keyword>
<protein>
    <submittedName>
        <fullName evidence="4">HAD family hydrolase</fullName>
    </submittedName>
</protein>
<dbReference type="GO" id="GO:0002953">
    <property type="term" value="F:5'-deoxynucleotidase activity"/>
    <property type="evidence" value="ECO:0007669"/>
    <property type="project" value="InterPro"/>
</dbReference>
<dbReference type="InterPro" id="IPR039356">
    <property type="entry name" value="YfbR/HDDC2"/>
</dbReference>
<reference evidence="4 5" key="1">
    <citation type="submission" date="2013-08" db="EMBL/GenBank/DDBJ databases">
        <authorList>
            <person name="Huang J."/>
            <person name="Wang G."/>
        </authorList>
    </citation>
    <scope>NUCLEOTIDE SEQUENCE [LARGE SCALE GENOMIC DNA]</scope>
    <source>
        <strain evidence="4 5">JSM 076056</strain>
    </source>
</reference>
<feature type="domain" description="HD" evidence="3">
    <location>
        <begin position="14"/>
        <end position="168"/>
    </location>
</feature>
<dbReference type="STRING" id="1385510.GCA_000425205_03642"/>
<evidence type="ECO:0000256" key="1">
    <source>
        <dbReference type="ARBA" id="ARBA00022723"/>
    </source>
</evidence>
<evidence type="ECO:0000256" key="2">
    <source>
        <dbReference type="ARBA" id="ARBA00022801"/>
    </source>
</evidence>
<gene>
    <name evidence="4" type="ORF">N781_09585</name>
</gene>
<dbReference type="Pfam" id="PF13023">
    <property type="entry name" value="HD_3"/>
    <property type="match status" value="1"/>
</dbReference>
<dbReference type="eggNOG" id="COG1896">
    <property type="taxonomic scope" value="Bacteria"/>
</dbReference>
<name>A0A0A5GCC3_9BACI</name>
<proteinExistence type="predicted"/>
<evidence type="ECO:0000313" key="4">
    <source>
        <dbReference type="EMBL" id="KGX88760.1"/>
    </source>
</evidence>
<dbReference type="InterPro" id="IPR006674">
    <property type="entry name" value="HD_domain"/>
</dbReference>
<evidence type="ECO:0000313" key="5">
    <source>
        <dbReference type="Proteomes" id="UP000030528"/>
    </source>
</evidence>
<dbReference type="PANTHER" id="PTHR11845:SF13">
    <property type="entry name" value="5'-DEOXYNUCLEOTIDASE HDDC2"/>
    <property type="match status" value="1"/>
</dbReference>
<keyword evidence="2 4" id="KW-0378">Hydrolase</keyword>
<keyword evidence="1" id="KW-0479">Metal-binding</keyword>
<dbReference type="SUPFAM" id="SSF109604">
    <property type="entry name" value="HD-domain/PDEase-like"/>
    <property type="match status" value="1"/>
</dbReference>
<evidence type="ECO:0000259" key="3">
    <source>
        <dbReference type="Pfam" id="PF13023"/>
    </source>
</evidence>
<dbReference type="GO" id="GO:0046872">
    <property type="term" value="F:metal ion binding"/>
    <property type="evidence" value="ECO:0007669"/>
    <property type="project" value="UniProtKB-KW"/>
</dbReference>
<sequence>MEQIQKIMDVLSLAENLKQEMRHSWLSNGRQESVAEHTWRMSLMAVLVQPYLDRKVNMEKLLKMVIIHDLIEAEAGDVPAFDAMNDTQIKREKEERELDAILSLKRRLPSELGVEIYELWMEFEGKETYTAKVANALDKLEVQLQHNEADIHTWLDIEKEMTFQMGKHVEFDSFLSKMKDQIEQDGEQKMLAAGVEYRK</sequence>
<comment type="caution">
    <text evidence="4">The sequence shown here is derived from an EMBL/GenBank/DDBJ whole genome shotgun (WGS) entry which is preliminary data.</text>
</comment>
<dbReference type="Gene3D" id="1.10.3210.10">
    <property type="entry name" value="Hypothetical protein af1432"/>
    <property type="match status" value="1"/>
</dbReference>